<feature type="domain" description="Major facilitator superfamily (MFS) profile" evidence="6">
    <location>
        <begin position="1"/>
        <end position="370"/>
    </location>
</feature>
<proteinExistence type="predicted"/>
<accession>A0A7J5B823</accession>
<feature type="transmembrane region" description="Helical" evidence="5">
    <location>
        <begin position="346"/>
        <end position="367"/>
    </location>
</feature>
<gene>
    <name evidence="7" type="ORF">F8O05_13345</name>
</gene>
<dbReference type="InterPro" id="IPR052714">
    <property type="entry name" value="MFS_Exporter"/>
</dbReference>
<reference evidence="7 8" key="1">
    <citation type="submission" date="2019-09" db="EMBL/GenBank/DDBJ databases">
        <title>Phylogeny of genus Pseudoclavibacter and closely related genus.</title>
        <authorList>
            <person name="Li Y."/>
        </authorList>
    </citation>
    <scope>NUCLEOTIDE SEQUENCE [LARGE SCALE GENOMIC DNA]</scope>
    <source>
        <strain evidence="7 8">KCTC 13959</strain>
    </source>
</reference>
<evidence type="ECO:0000256" key="5">
    <source>
        <dbReference type="SAM" id="Phobius"/>
    </source>
</evidence>
<dbReference type="PROSITE" id="PS50850">
    <property type="entry name" value="MFS"/>
    <property type="match status" value="1"/>
</dbReference>
<feature type="transmembrane region" description="Helical" evidence="5">
    <location>
        <begin position="194"/>
        <end position="213"/>
    </location>
</feature>
<feature type="transmembrane region" description="Helical" evidence="5">
    <location>
        <begin position="252"/>
        <end position="271"/>
    </location>
</feature>
<keyword evidence="3 5" id="KW-1133">Transmembrane helix</keyword>
<dbReference type="Pfam" id="PF07690">
    <property type="entry name" value="MFS_1"/>
    <property type="match status" value="1"/>
</dbReference>
<protein>
    <submittedName>
        <fullName evidence="7">MFS transporter</fullName>
    </submittedName>
</protein>
<organism evidence="7 8">
    <name type="scientific">Gulosibacter chungangensis</name>
    <dbReference type="NCBI Taxonomy" id="979746"/>
    <lineage>
        <taxon>Bacteria</taxon>
        <taxon>Bacillati</taxon>
        <taxon>Actinomycetota</taxon>
        <taxon>Actinomycetes</taxon>
        <taxon>Micrococcales</taxon>
        <taxon>Microbacteriaceae</taxon>
        <taxon>Gulosibacter</taxon>
    </lineage>
</organism>
<dbReference type="PROSITE" id="PS00217">
    <property type="entry name" value="SUGAR_TRANSPORT_2"/>
    <property type="match status" value="1"/>
</dbReference>
<dbReference type="EMBL" id="WBKB01000010">
    <property type="protein sequence ID" value="KAB1641239.1"/>
    <property type="molecule type" value="Genomic_DNA"/>
</dbReference>
<dbReference type="GO" id="GO:0005886">
    <property type="term" value="C:plasma membrane"/>
    <property type="evidence" value="ECO:0007669"/>
    <property type="project" value="UniProtKB-SubCell"/>
</dbReference>
<dbReference type="GO" id="GO:0022857">
    <property type="term" value="F:transmembrane transporter activity"/>
    <property type="evidence" value="ECO:0007669"/>
    <property type="project" value="InterPro"/>
</dbReference>
<dbReference type="AlphaFoldDB" id="A0A7J5B823"/>
<sequence>MPALLILTAFCFTGYASLLAVAPLWAVAGGAGVAGAGFVNGVLLLSTILTQICVKQILTRFGWRLTLIGGALLMGLPTGGFVLSNDLWAVLLISVLRGIGFGIITVTGTLLVAQLVAPERRGQAVGAYGLAVAVPQVLFTAMGPWLAEEVAFEVVFVIGMLPILAVWPAWLLAKRGQTHPKSSTPAPYAQLMRPMLILLALTLCGGALLTFMPQMVTPSALSMTALLLLTLTAAATRWQAGWLADKFGAKRFVWPSIFITTIGMLLVGLAVRDPANTHVWLLLTGAVVVGISYGGLQNLTLTVALQSVKPQHYGSASTVWNVGFDAGTASGSVLIGAIAAGTSFPVAMYVAAGISLLTLPLGIWRAAQEQ</sequence>
<keyword evidence="2 5" id="KW-0812">Transmembrane</keyword>
<dbReference type="InterPro" id="IPR036259">
    <property type="entry name" value="MFS_trans_sf"/>
</dbReference>
<evidence type="ECO:0000259" key="6">
    <source>
        <dbReference type="PROSITE" id="PS50850"/>
    </source>
</evidence>
<keyword evidence="8" id="KW-1185">Reference proteome</keyword>
<name>A0A7J5B823_9MICO</name>
<evidence type="ECO:0000256" key="4">
    <source>
        <dbReference type="ARBA" id="ARBA00023136"/>
    </source>
</evidence>
<evidence type="ECO:0000256" key="1">
    <source>
        <dbReference type="ARBA" id="ARBA00004651"/>
    </source>
</evidence>
<comment type="caution">
    <text evidence="7">The sequence shown here is derived from an EMBL/GenBank/DDBJ whole genome shotgun (WGS) entry which is preliminary data.</text>
</comment>
<dbReference type="PANTHER" id="PTHR23531:SF1">
    <property type="entry name" value="QUINOLENE RESISTANCE PROTEIN NORA"/>
    <property type="match status" value="1"/>
</dbReference>
<dbReference type="PANTHER" id="PTHR23531">
    <property type="entry name" value="QUINOLENE RESISTANCE PROTEIN NORA"/>
    <property type="match status" value="1"/>
</dbReference>
<feature type="transmembrane region" description="Helical" evidence="5">
    <location>
        <begin position="61"/>
        <end position="82"/>
    </location>
</feature>
<dbReference type="InterPro" id="IPR005829">
    <property type="entry name" value="Sugar_transporter_CS"/>
</dbReference>
<evidence type="ECO:0000313" key="8">
    <source>
        <dbReference type="Proteomes" id="UP000433493"/>
    </source>
</evidence>
<dbReference type="SUPFAM" id="SSF103473">
    <property type="entry name" value="MFS general substrate transporter"/>
    <property type="match status" value="1"/>
</dbReference>
<keyword evidence="4 5" id="KW-0472">Membrane</keyword>
<feature type="transmembrane region" description="Helical" evidence="5">
    <location>
        <begin position="277"/>
        <end position="296"/>
    </location>
</feature>
<evidence type="ECO:0000313" key="7">
    <source>
        <dbReference type="EMBL" id="KAB1641239.1"/>
    </source>
</evidence>
<dbReference type="Proteomes" id="UP000433493">
    <property type="component" value="Unassembled WGS sequence"/>
</dbReference>
<evidence type="ECO:0000256" key="2">
    <source>
        <dbReference type="ARBA" id="ARBA00022692"/>
    </source>
</evidence>
<comment type="subcellular location">
    <subcellularLocation>
        <location evidence="1">Cell membrane</location>
        <topology evidence="1">Multi-pass membrane protein</topology>
    </subcellularLocation>
</comment>
<feature type="transmembrane region" description="Helical" evidence="5">
    <location>
        <begin position="152"/>
        <end position="173"/>
    </location>
</feature>
<dbReference type="Gene3D" id="1.20.1250.20">
    <property type="entry name" value="MFS general substrate transporter like domains"/>
    <property type="match status" value="2"/>
</dbReference>
<feature type="transmembrane region" description="Helical" evidence="5">
    <location>
        <begin position="88"/>
        <end position="113"/>
    </location>
</feature>
<evidence type="ECO:0000256" key="3">
    <source>
        <dbReference type="ARBA" id="ARBA00022989"/>
    </source>
</evidence>
<feature type="transmembrane region" description="Helical" evidence="5">
    <location>
        <begin position="26"/>
        <end position="49"/>
    </location>
</feature>
<dbReference type="InterPro" id="IPR011701">
    <property type="entry name" value="MFS"/>
</dbReference>
<dbReference type="OrthoDB" id="5189108at2"/>
<feature type="transmembrane region" description="Helical" evidence="5">
    <location>
        <begin position="125"/>
        <end position="146"/>
    </location>
</feature>
<dbReference type="InterPro" id="IPR020846">
    <property type="entry name" value="MFS_dom"/>
</dbReference>